<dbReference type="PANTHER" id="PTHR43409">
    <property type="entry name" value="ANAEROBIC MAGNESIUM-PROTOPORPHYRIN IX MONOMETHYL ESTER CYCLASE-RELATED"/>
    <property type="match status" value="1"/>
</dbReference>
<dbReference type="Pfam" id="PF04055">
    <property type="entry name" value="Radical_SAM"/>
    <property type="match status" value="1"/>
</dbReference>
<dbReference type="InterPro" id="IPR023404">
    <property type="entry name" value="rSAM_horseshoe"/>
</dbReference>
<reference evidence="9 10" key="1">
    <citation type="submission" date="2015-08" db="EMBL/GenBank/DDBJ databases">
        <authorList>
            <person name="Babu N.S."/>
            <person name="Beckwith C.J."/>
            <person name="Beseler K.G."/>
            <person name="Brison A."/>
            <person name="Carone J.V."/>
            <person name="Caskin T.P."/>
            <person name="Diamond M."/>
            <person name="Durham M.E."/>
            <person name="Foxe J.M."/>
            <person name="Go M."/>
            <person name="Henderson B.A."/>
            <person name="Jones I.B."/>
            <person name="McGettigan J.A."/>
            <person name="Micheletti S.J."/>
            <person name="Nasrallah M.E."/>
            <person name="Ortiz D."/>
            <person name="Piller C.R."/>
            <person name="Privatt S.R."/>
            <person name="Schneider S.L."/>
            <person name="Sharp S."/>
            <person name="Smith T.C."/>
            <person name="Stanton J.D."/>
            <person name="Ullery H.E."/>
            <person name="Wilson R.J."/>
            <person name="Serrano M.G."/>
            <person name="Buck G."/>
            <person name="Lee V."/>
            <person name="Wang Y."/>
            <person name="Carvalho R."/>
            <person name="Voegtly L."/>
            <person name="Shi R."/>
            <person name="Duckworth R."/>
            <person name="Johnson A."/>
            <person name="Loviza R."/>
            <person name="Walstead R."/>
            <person name="Shah Z."/>
            <person name="Kiflezghi M."/>
            <person name="Wade K."/>
            <person name="Ball S.L."/>
            <person name="Bradley K.W."/>
            <person name="Asai D.J."/>
            <person name="Bowman C.A."/>
            <person name="Russell D.A."/>
            <person name="Pope W.H."/>
            <person name="Jacobs-Sera D."/>
            <person name="Hendrix R.W."/>
            <person name="Hatfull G.F."/>
        </authorList>
    </citation>
    <scope>NUCLEOTIDE SEQUENCE [LARGE SCALE GENOMIC DNA]</scope>
    <source>
        <strain evidence="9 10">DSM 27648</strain>
    </source>
</reference>
<dbReference type="PROSITE" id="PS51918">
    <property type="entry name" value="RADICAL_SAM"/>
    <property type="match status" value="1"/>
</dbReference>
<dbReference type="InterPro" id="IPR051198">
    <property type="entry name" value="BchE-like"/>
</dbReference>
<evidence type="ECO:0000256" key="5">
    <source>
        <dbReference type="ARBA" id="ARBA00023014"/>
    </source>
</evidence>
<dbReference type="SUPFAM" id="SSF102114">
    <property type="entry name" value="Radical SAM enzymes"/>
    <property type="match status" value="1"/>
</dbReference>
<evidence type="ECO:0000256" key="2">
    <source>
        <dbReference type="ARBA" id="ARBA00022691"/>
    </source>
</evidence>
<dbReference type="EMBL" id="CP012333">
    <property type="protein sequence ID" value="AKU93638.1"/>
    <property type="molecule type" value="Genomic_DNA"/>
</dbReference>
<evidence type="ECO:0000259" key="7">
    <source>
        <dbReference type="PROSITE" id="PS51332"/>
    </source>
</evidence>
<dbReference type="InterPro" id="IPR006158">
    <property type="entry name" value="Cobalamin-bd"/>
</dbReference>
<evidence type="ECO:0000256" key="3">
    <source>
        <dbReference type="ARBA" id="ARBA00022723"/>
    </source>
</evidence>
<comment type="cofactor">
    <cofactor evidence="1">
        <name>[4Fe-4S] cluster</name>
        <dbReference type="ChEBI" id="CHEBI:49883"/>
    </cofactor>
</comment>
<dbReference type="Proteomes" id="UP000064967">
    <property type="component" value="Chromosome"/>
</dbReference>
<dbReference type="KEGG" id="llu:AKJ09_00302"/>
<dbReference type="InterPro" id="IPR036724">
    <property type="entry name" value="Cobalamin-bd_sf"/>
</dbReference>
<dbReference type="InterPro" id="IPR006638">
    <property type="entry name" value="Elp3/MiaA/NifB-like_rSAM"/>
</dbReference>
<proteinExistence type="predicted"/>
<evidence type="ECO:0000313" key="10">
    <source>
        <dbReference type="Proteomes" id="UP000064967"/>
    </source>
</evidence>
<feature type="domain" description="Radical SAM core" evidence="8">
    <location>
        <begin position="176"/>
        <end position="408"/>
    </location>
</feature>
<gene>
    <name evidence="9" type="ORF">AKJ09_00302</name>
</gene>
<dbReference type="GO" id="GO:0031419">
    <property type="term" value="F:cobalamin binding"/>
    <property type="evidence" value="ECO:0007669"/>
    <property type="project" value="InterPro"/>
</dbReference>
<protein>
    <submittedName>
        <fullName evidence="9">Fe-S oxidoreductase</fullName>
    </submittedName>
</protein>
<dbReference type="InterPro" id="IPR007197">
    <property type="entry name" value="rSAM"/>
</dbReference>
<keyword evidence="2" id="KW-0949">S-adenosyl-L-methionine</keyword>
<dbReference type="Pfam" id="PF02310">
    <property type="entry name" value="B12-binding"/>
    <property type="match status" value="1"/>
</dbReference>
<evidence type="ECO:0000256" key="1">
    <source>
        <dbReference type="ARBA" id="ARBA00001966"/>
    </source>
</evidence>
<dbReference type="SFLD" id="SFLDS00029">
    <property type="entry name" value="Radical_SAM"/>
    <property type="match status" value="1"/>
</dbReference>
<evidence type="ECO:0000313" key="9">
    <source>
        <dbReference type="EMBL" id="AKU93638.1"/>
    </source>
</evidence>
<dbReference type="InterPro" id="IPR034466">
    <property type="entry name" value="Methyltransferase_Class_B"/>
</dbReference>
<dbReference type="SFLD" id="SFLDG01123">
    <property type="entry name" value="methyltransferase_(Class_B)"/>
    <property type="match status" value="1"/>
</dbReference>
<accession>A0A0K1PJB8</accession>
<dbReference type="STRING" id="1391654.AKJ09_00302"/>
<evidence type="ECO:0000259" key="8">
    <source>
        <dbReference type="PROSITE" id="PS51918"/>
    </source>
</evidence>
<evidence type="ECO:0000256" key="4">
    <source>
        <dbReference type="ARBA" id="ARBA00023004"/>
    </source>
</evidence>
<evidence type="ECO:0000256" key="6">
    <source>
        <dbReference type="SAM" id="MobiDB-lite"/>
    </source>
</evidence>
<keyword evidence="3" id="KW-0479">Metal-binding</keyword>
<dbReference type="PROSITE" id="PS51332">
    <property type="entry name" value="B12_BINDING"/>
    <property type="match status" value="1"/>
</dbReference>
<sequence>MGGRMKAVLIGPIQQENLALGYLAAYARAKGHEVAVVAYAYRKDLDRTVERALAEQPDLIGLGIAFQNNVDDYVLLVRTLRERGFRGHLTCGGHVGTFCWEELLAELPELDTVVRHDGEETLVEMLEAIARGESPRSIAGLVWREGDRVVKGPVRPAFGDLDALPRPERSPEPYVVGGMTVDFLISARGCVGECSYCSIAAYTSEQRKSYRLRAPEAVADEIAFAYHERGAKVFFVQDDLFVLPGERAAITRMERIKSAIRERGVGDVVFWIKGRPENISLPVAQAAREMGAIHMFLGVENASSKRLKYLGRTHLPIHNDSAIDNCRAAGIVPSFNFMLFDPDCTLDDVGTTLDMADRNLDLPWNVCRTEIYSGTALRERLATEGRLEGNWRSFGYRMRDERAEVMFRILRVSLNERALAIDSLLNRLISLSFARQLHAHFFPSRATSALDEAVTKLGIEARRDTVARLRELRDLVANAPLRDARAMQRFAVEQGLAIGAFDMPLRERTEALWNQLHARGRVQTHRQGNAQVRSRGGFEVAAGS</sequence>
<dbReference type="SFLD" id="SFLDG01082">
    <property type="entry name" value="B12-binding_domain_containing"/>
    <property type="match status" value="1"/>
</dbReference>
<name>A0A0K1PJB8_9BACT</name>
<dbReference type="GO" id="GO:0051539">
    <property type="term" value="F:4 iron, 4 sulfur cluster binding"/>
    <property type="evidence" value="ECO:0007669"/>
    <property type="project" value="UniProtKB-KW"/>
</dbReference>
<dbReference type="PANTHER" id="PTHR43409:SF16">
    <property type="entry name" value="SLR0320 PROTEIN"/>
    <property type="match status" value="1"/>
</dbReference>
<keyword evidence="5" id="KW-0411">Iron-sulfur</keyword>
<keyword evidence="10" id="KW-1185">Reference proteome</keyword>
<dbReference type="SMART" id="SM00729">
    <property type="entry name" value="Elp3"/>
    <property type="match status" value="1"/>
</dbReference>
<dbReference type="GO" id="GO:0003824">
    <property type="term" value="F:catalytic activity"/>
    <property type="evidence" value="ECO:0007669"/>
    <property type="project" value="InterPro"/>
</dbReference>
<dbReference type="AlphaFoldDB" id="A0A0K1PJB8"/>
<dbReference type="InterPro" id="IPR058240">
    <property type="entry name" value="rSAM_sf"/>
</dbReference>
<dbReference type="SUPFAM" id="SSF52242">
    <property type="entry name" value="Cobalamin (vitamin B12)-binding domain"/>
    <property type="match status" value="1"/>
</dbReference>
<feature type="domain" description="B12-binding" evidence="7">
    <location>
        <begin position="2"/>
        <end position="136"/>
    </location>
</feature>
<organism evidence="9 10">
    <name type="scientific">Labilithrix luteola</name>
    <dbReference type="NCBI Taxonomy" id="1391654"/>
    <lineage>
        <taxon>Bacteria</taxon>
        <taxon>Pseudomonadati</taxon>
        <taxon>Myxococcota</taxon>
        <taxon>Polyangia</taxon>
        <taxon>Polyangiales</taxon>
        <taxon>Labilitrichaceae</taxon>
        <taxon>Labilithrix</taxon>
    </lineage>
</organism>
<dbReference type="Gene3D" id="3.40.50.280">
    <property type="entry name" value="Cobalamin-binding domain"/>
    <property type="match status" value="1"/>
</dbReference>
<dbReference type="GO" id="GO:0005829">
    <property type="term" value="C:cytosol"/>
    <property type="evidence" value="ECO:0007669"/>
    <property type="project" value="TreeGrafter"/>
</dbReference>
<feature type="region of interest" description="Disordered" evidence="6">
    <location>
        <begin position="524"/>
        <end position="544"/>
    </location>
</feature>
<dbReference type="Gene3D" id="3.80.30.20">
    <property type="entry name" value="tm_1862 like domain"/>
    <property type="match status" value="1"/>
</dbReference>
<keyword evidence="4" id="KW-0408">Iron</keyword>
<dbReference type="GO" id="GO:0046872">
    <property type="term" value="F:metal ion binding"/>
    <property type="evidence" value="ECO:0007669"/>
    <property type="project" value="UniProtKB-KW"/>
</dbReference>